<keyword evidence="3" id="KW-1185">Reference proteome</keyword>
<dbReference type="Pfam" id="PF00875">
    <property type="entry name" value="DNA_photolyase"/>
    <property type="match status" value="1"/>
</dbReference>
<dbReference type="InterPro" id="IPR006050">
    <property type="entry name" value="DNA_photolyase_N"/>
</dbReference>
<dbReference type="OrthoDB" id="9772484at2"/>
<evidence type="ECO:0000313" key="2">
    <source>
        <dbReference type="EMBL" id="CEK10116.1"/>
    </source>
</evidence>
<dbReference type="EMBL" id="LN681225">
    <property type="protein sequence ID" value="CEK10116.1"/>
    <property type="molecule type" value="Genomic_DNA"/>
</dbReference>
<name>A0A0A8URL8_LEGHA</name>
<protein>
    <recommendedName>
        <fullName evidence="1">Photolyase/cryptochrome alpha/beta domain-containing protein</fullName>
    </recommendedName>
</protein>
<dbReference type="Gene3D" id="3.40.50.620">
    <property type="entry name" value="HUPs"/>
    <property type="match status" value="1"/>
</dbReference>
<feature type="domain" description="Photolyase/cryptochrome alpha/beta" evidence="1">
    <location>
        <begin position="1"/>
        <end position="45"/>
    </location>
</feature>
<gene>
    <name evidence="2" type="ORF">LHA_1056</name>
</gene>
<evidence type="ECO:0000313" key="3">
    <source>
        <dbReference type="Proteomes" id="UP000032803"/>
    </source>
</evidence>
<evidence type="ECO:0000259" key="1">
    <source>
        <dbReference type="PROSITE" id="PS51645"/>
    </source>
</evidence>
<dbReference type="PROSITE" id="PS51645">
    <property type="entry name" value="PHR_CRY_ALPHA_BETA"/>
    <property type="match status" value="1"/>
</dbReference>
<dbReference type="InterPro" id="IPR014729">
    <property type="entry name" value="Rossmann-like_a/b/a_fold"/>
</dbReference>
<dbReference type="AlphaFoldDB" id="A0A0A8URL8"/>
<sequence>MKAAGIGAIYWNRCYEPKNIERGKKIKTTLQGTGIDVFSFNSSLLNAP</sequence>
<organism evidence="2 3">
    <name type="scientific">Legionella hackeliae</name>
    <dbReference type="NCBI Taxonomy" id="449"/>
    <lineage>
        <taxon>Bacteria</taxon>
        <taxon>Pseudomonadati</taxon>
        <taxon>Pseudomonadota</taxon>
        <taxon>Gammaproteobacteria</taxon>
        <taxon>Legionellales</taxon>
        <taxon>Legionellaceae</taxon>
        <taxon>Legionella</taxon>
    </lineage>
</organism>
<reference evidence="3" key="1">
    <citation type="submission" date="2014-09" db="EMBL/GenBank/DDBJ databases">
        <authorList>
            <person name="Gomez-Valero L."/>
        </authorList>
    </citation>
    <scope>NUCLEOTIDE SEQUENCE [LARGE SCALE GENOMIC DNA]</scope>
    <source>
        <strain evidence="3">ATCC35250</strain>
    </source>
</reference>
<dbReference type="RefSeq" id="WP_158644240.1">
    <property type="nucleotide sequence ID" value="NZ_LN681225.1"/>
</dbReference>
<dbReference type="InterPro" id="IPR036155">
    <property type="entry name" value="Crypto/Photolyase_N_sf"/>
</dbReference>
<accession>A0A0A8URL8</accession>
<proteinExistence type="predicted"/>
<dbReference type="SUPFAM" id="SSF52425">
    <property type="entry name" value="Cryptochrome/photolyase, N-terminal domain"/>
    <property type="match status" value="1"/>
</dbReference>
<dbReference type="Proteomes" id="UP000032803">
    <property type="component" value="Chromosome I"/>
</dbReference>
<dbReference type="STRING" id="449.LHA_1056"/>
<dbReference type="HOGENOM" id="CLU_3154361_0_0_6"/>
<dbReference type="KEGG" id="lha:LHA_1056"/>